<dbReference type="RefSeq" id="XP_067545343.1">
    <property type="nucleotide sequence ID" value="XM_067687635.1"/>
</dbReference>
<comment type="caution">
    <text evidence="1">The sequence shown here is derived from an EMBL/GenBank/DDBJ whole genome shotgun (WGS) entry which is preliminary data.</text>
</comment>
<proteinExistence type="predicted"/>
<organism evidence="1 2">
    <name type="scientific">Nematocida displodere</name>
    <dbReference type="NCBI Taxonomy" id="1805483"/>
    <lineage>
        <taxon>Eukaryota</taxon>
        <taxon>Fungi</taxon>
        <taxon>Fungi incertae sedis</taxon>
        <taxon>Microsporidia</taxon>
        <taxon>Nematocida</taxon>
    </lineage>
</organism>
<dbReference type="GeneID" id="93646567"/>
<dbReference type="EMBL" id="LTDL01000014">
    <property type="protein sequence ID" value="OAG31742.1"/>
    <property type="molecule type" value="Genomic_DNA"/>
</dbReference>
<dbReference type="VEuPathDB" id="MicrosporidiaDB:NEDG_00217"/>
<reference evidence="1 2" key="1">
    <citation type="submission" date="2016-02" db="EMBL/GenBank/DDBJ databases">
        <title>Discovery of a natural microsporidian pathogen with a broad tissue tropism in Caenorhabditis elegans.</title>
        <authorList>
            <person name="Luallen R.J."/>
            <person name="Reinke A.W."/>
            <person name="Tong L."/>
            <person name="Botts M.R."/>
            <person name="Felix M.-A."/>
            <person name="Troemel E.R."/>
        </authorList>
    </citation>
    <scope>NUCLEOTIDE SEQUENCE [LARGE SCALE GENOMIC DNA]</scope>
    <source>
        <strain evidence="1 2">JUm2807</strain>
    </source>
</reference>
<evidence type="ECO:0000313" key="1">
    <source>
        <dbReference type="EMBL" id="OAG31742.1"/>
    </source>
</evidence>
<keyword evidence="2" id="KW-1185">Reference proteome</keyword>
<dbReference type="OrthoDB" id="2188681at2759"/>
<gene>
    <name evidence="1" type="ORF">NEDG_00217</name>
</gene>
<protein>
    <submittedName>
        <fullName evidence="1">Uncharacterized protein</fullName>
    </submittedName>
</protein>
<accession>A0A177EKV4</accession>
<dbReference type="AlphaFoldDB" id="A0A177EKV4"/>
<dbReference type="Proteomes" id="UP000185944">
    <property type="component" value="Unassembled WGS sequence"/>
</dbReference>
<sequence length="249" mass="27650">MEPEVLIIEVTGEKEYKIFETGVSVRVCTETEALEHLEGKLHLFLVVQCNMDRKDIHKLAKFFFASSALESISVMYSAVAVSLALGVQNLAVIGLSHLKSGGIECSVDLVGKSSLAYPHSFTRAMEFDAFIDEVMNCLGSSTYRSTTSLAYIRGEASLRERAYQALEQRGLFDLSEEASFDETEAEGGGYRLAPFPSYFEKSMPHNLLPDSDPVYIGAVLTTMINYFEIKEVNTREDFEAGSTKHLILN</sequence>
<evidence type="ECO:0000313" key="2">
    <source>
        <dbReference type="Proteomes" id="UP000185944"/>
    </source>
</evidence>
<name>A0A177EKV4_9MICR</name>